<sequence>MLGGAFHSLEPNTLPRFTLKTTNIKKQTNTPFSLSLSLSYSLYLHPYDIITLSLSLFSSCNGILHAHFLTLYFLP</sequence>
<evidence type="ECO:0000313" key="2">
    <source>
        <dbReference type="Proteomes" id="UP000447434"/>
    </source>
</evidence>
<gene>
    <name evidence="1" type="ORF">Lalb_Chr07g0186141</name>
</gene>
<comment type="caution">
    <text evidence="1">The sequence shown here is derived from an EMBL/GenBank/DDBJ whole genome shotgun (WGS) entry which is preliminary data.</text>
</comment>
<accession>A0A6A4QAN9</accession>
<reference evidence="2" key="1">
    <citation type="journal article" date="2020" name="Nat. Commun.">
        <title>Genome sequence of the cluster root forming white lupin.</title>
        <authorList>
            <person name="Hufnagel B."/>
            <person name="Marques A."/>
            <person name="Soriano A."/>
            <person name="Marques L."/>
            <person name="Divol F."/>
            <person name="Doumas P."/>
            <person name="Sallet E."/>
            <person name="Mancinotti D."/>
            <person name="Carrere S."/>
            <person name="Marande W."/>
            <person name="Arribat S."/>
            <person name="Keller J."/>
            <person name="Huneau C."/>
            <person name="Blein T."/>
            <person name="Aime D."/>
            <person name="Laguerre M."/>
            <person name="Taylor J."/>
            <person name="Schubert V."/>
            <person name="Nelson M."/>
            <person name="Geu-Flores F."/>
            <person name="Crespi M."/>
            <person name="Gallardo-Guerrero K."/>
            <person name="Delaux P.-M."/>
            <person name="Salse J."/>
            <person name="Berges H."/>
            <person name="Guyot R."/>
            <person name="Gouzy J."/>
            <person name="Peret B."/>
        </authorList>
    </citation>
    <scope>NUCLEOTIDE SEQUENCE [LARGE SCALE GENOMIC DNA]</scope>
    <source>
        <strain evidence="2">cv. Amiga</strain>
    </source>
</reference>
<keyword evidence="2" id="KW-1185">Reference proteome</keyword>
<dbReference type="Proteomes" id="UP000447434">
    <property type="component" value="Chromosome 7"/>
</dbReference>
<name>A0A6A4QAN9_LUPAL</name>
<evidence type="ECO:0000313" key="1">
    <source>
        <dbReference type="EMBL" id="KAE9610394.1"/>
    </source>
</evidence>
<dbReference type="AlphaFoldDB" id="A0A6A4QAN9"/>
<organism evidence="1 2">
    <name type="scientific">Lupinus albus</name>
    <name type="common">White lupine</name>
    <name type="synonym">Lupinus termis</name>
    <dbReference type="NCBI Taxonomy" id="3870"/>
    <lineage>
        <taxon>Eukaryota</taxon>
        <taxon>Viridiplantae</taxon>
        <taxon>Streptophyta</taxon>
        <taxon>Embryophyta</taxon>
        <taxon>Tracheophyta</taxon>
        <taxon>Spermatophyta</taxon>
        <taxon>Magnoliopsida</taxon>
        <taxon>eudicotyledons</taxon>
        <taxon>Gunneridae</taxon>
        <taxon>Pentapetalae</taxon>
        <taxon>rosids</taxon>
        <taxon>fabids</taxon>
        <taxon>Fabales</taxon>
        <taxon>Fabaceae</taxon>
        <taxon>Papilionoideae</taxon>
        <taxon>50 kb inversion clade</taxon>
        <taxon>genistoids sensu lato</taxon>
        <taxon>core genistoids</taxon>
        <taxon>Genisteae</taxon>
        <taxon>Lupinus</taxon>
    </lineage>
</organism>
<protein>
    <submittedName>
        <fullName evidence="1">Uncharacterized protein</fullName>
    </submittedName>
</protein>
<proteinExistence type="predicted"/>
<dbReference type="EMBL" id="WOCE01000007">
    <property type="protein sequence ID" value="KAE9610394.1"/>
    <property type="molecule type" value="Genomic_DNA"/>
</dbReference>